<dbReference type="AlphaFoldDB" id="A0AA39PJS7"/>
<reference evidence="1" key="1">
    <citation type="submission" date="2023-06" db="EMBL/GenBank/DDBJ databases">
        <authorList>
            <consortium name="Lawrence Berkeley National Laboratory"/>
            <person name="Ahrendt S."/>
            <person name="Sahu N."/>
            <person name="Indic B."/>
            <person name="Wong-Bajracharya J."/>
            <person name="Merenyi Z."/>
            <person name="Ke H.-M."/>
            <person name="Monk M."/>
            <person name="Kocsube S."/>
            <person name="Drula E."/>
            <person name="Lipzen A."/>
            <person name="Balint B."/>
            <person name="Henrissat B."/>
            <person name="Andreopoulos B."/>
            <person name="Martin F.M."/>
            <person name="Harder C.B."/>
            <person name="Rigling D."/>
            <person name="Ford K.L."/>
            <person name="Foster G.D."/>
            <person name="Pangilinan J."/>
            <person name="Papanicolaou A."/>
            <person name="Barry K."/>
            <person name="LaButti K."/>
            <person name="Viragh M."/>
            <person name="Koriabine M."/>
            <person name="Yan M."/>
            <person name="Riley R."/>
            <person name="Champramary S."/>
            <person name="Plett K.L."/>
            <person name="Tsai I.J."/>
            <person name="Slot J."/>
            <person name="Sipos G."/>
            <person name="Plett J."/>
            <person name="Nagy L.G."/>
            <person name="Grigoriev I.V."/>
        </authorList>
    </citation>
    <scope>NUCLEOTIDE SEQUENCE</scope>
    <source>
        <strain evidence="1">HWK02</strain>
    </source>
</reference>
<accession>A0AA39PJS7</accession>
<evidence type="ECO:0000313" key="2">
    <source>
        <dbReference type="Proteomes" id="UP001175228"/>
    </source>
</evidence>
<comment type="caution">
    <text evidence="1">The sequence shown here is derived from an EMBL/GenBank/DDBJ whole genome shotgun (WGS) entry which is preliminary data.</text>
</comment>
<name>A0AA39PJS7_9AGAR</name>
<evidence type="ECO:0000313" key="1">
    <source>
        <dbReference type="EMBL" id="KAK0485587.1"/>
    </source>
</evidence>
<proteinExistence type="predicted"/>
<dbReference type="Proteomes" id="UP001175228">
    <property type="component" value="Unassembled WGS sequence"/>
</dbReference>
<sequence length="100" mass="11044">MNEWRDFSETASIATIEEIIPAQLSGDVCGDMGVFFVKQQKWTLDGFEVLKTEAIDEAKSNIHLALDKLDGFLSGSENMNVHHLAVYINISGTLDVKKGT</sequence>
<gene>
    <name evidence="1" type="ORF">EDD18DRAFT_1111268</name>
</gene>
<protein>
    <submittedName>
        <fullName evidence="1">Uncharacterized protein</fullName>
    </submittedName>
</protein>
<keyword evidence="2" id="KW-1185">Reference proteome</keyword>
<organism evidence="1 2">
    <name type="scientific">Armillaria luteobubalina</name>
    <dbReference type="NCBI Taxonomy" id="153913"/>
    <lineage>
        <taxon>Eukaryota</taxon>
        <taxon>Fungi</taxon>
        <taxon>Dikarya</taxon>
        <taxon>Basidiomycota</taxon>
        <taxon>Agaricomycotina</taxon>
        <taxon>Agaricomycetes</taxon>
        <taxon>Agaricomycetidae</taxon>
        <taxon>Agaricales</taxon>
        <taxon>Marasmiineae</taxon>
        <taxon>Physalacriaceae</taxon>
        <taxon>Armillaria</taxon>
    </lineage>
</organism>
<dbReference type="EMBL" id="JAUEPU010000048">
    <property type="protein sequence ID" value="KAK0485587.1"/>
    <property type="molecule type" value="Genomic_DNA"/>
</dbReference>